<evidence type="ECO:0000256" key="4">
    <source>
        <dbReference type="ARBA" id="ARBA00023235"/>
    </source>
</evidence>
<dbReference type="InterPro" id="IPR050754">
    <property type="entry name" value="FKBP4/5/8-like"/>
</dbReference>
<accession>A0AA36MS11</accession>
<evidence type="ECO:0000256" key="7">
    <source>
        <dbReference type="SAM" id="MobiDB-lite"/>
    </source>
</evidence>
<keyword evidence="5" id="KW-0802">TPR repeat</keyword>
<organism evidence="8 9">
    <name type="scientific">Effrenium voratum</name>
    <dbReference type="NCBI Taxonomy" id="2562239"/>
    <lineage>
        <taxon>Eukaryota</taxon>
        <taxon>Sar</taxon>
        <taxon>Alveolata</taxon>
        <taxon>Dinophyceae</taxon>
        <taxon>Suessiales</taxon>
        <taxon>Symbiodiniaceae</taxon>
        <taxon>Effrenium</taxon>
    </lineage>
</organism>
<dbReference type="InterPro" id="IPR011990">
    <property type="entry name" value="TPR-like_helical_dom_sf"/>
</dbReference>
<evidence type="ECO:0000256" key="3">
    <source>
        <dbReference type="ARBA" id="ARBA00023110"/>
    </source>
</evidence>
<proteinExistence type="predicted"/>
<keyword evidence="3" id="KW-0697">Rotamase</keyword>
<feature type="coiled-coil region" evidence="6">
    <location>
        <begin position="242"/>
        <end position="269"/>
    </location>
</feature>
<dbReference type="Gene3D" id="1.25.40.10">
    <property type="entry name" value="Tetratricopeptide repeat domain"/>
    <property type="match status" value="1"/>
</dbReference>
<comment type="caution">
    <text evidence="8">The sequence shown here is derived from an EMBL/GenBank/DDBJ whole genome shotgun (WGS) entry which is preliminary data.</text>
</comment>
<evidence type="ECO:0000256" key="2">
    <source>
        <dbReference type="ARBA" id="ARBA00013194"/>
    </source>
</evidence>
<dbReference type="SUPFAM" id="SSF48452">
    <property type="entry name" value="TPR-like"/>
    <property type="match status" value="1"/>
</dbReference>
<feature type="repeat" description="TPR" evidence="5">
    <location>
        <begin position="209"/>
        <end position="242"/>
    </location>
</feature>
<dbReference type="PANTHER" id="PTHR46512">
    <property type="entry name" value="PEPTIDYLPROLYL ISOMERASE"/>
    <property type="match status" value="1"/>
</dbReference>
<sequence>MVATSVAAYDLARKLSTEYDKRKKDEKEMNLRKDETEEKRSNDASAGISRKVTEIDYGKHEQTVKELDRQEKEQEYARKKREAEQWCTLDHEHGPNCKRPGTSCSQDHQKEWQIYERSTEEKIEAAERFRQEGNEAYRKHNYGLAAVHYRRALLHFDYTFAETEELERQVDAVKLPCLLNLAACKCQQEDWEEVLTQCRQALEINPRAVKAYYRAGLAYLARDQFDLAKDSLLSALEIEPKNPDVAAALKQLKQNMEDYKSRTRDVAKEMFSGKAEAAEAAEAQMPSAWGFGPLA</sequence>
<dbReference type="AlphaFoldDB" id="A0AA36MS11"/>
<feature type="compositionally biased region" description="Basic and acidic residues" evidence="7">
    <location>
        <begin position="14"/>
        <end position="42"/>
    </location>
</feature>
<protein>
    <recommendedName>
        <fullName evidence="2">peptidylprolyl isomerase</fullName>
        <ecNumber evidence="2">5.2.1.8</ecNumber>
    </recommendedName>
</protein>
<gene>
    <name evidence="8" type="ORF">EVOR1521_LOCUS6698</name>
</gene>
<dbReference type="InterPro" id="IPR019734">
    <property type="entry name" value="TPR_rpt"/>
</dbReference>
<dbReference type="GO" id="GO:0003755">
    <property type="term" value="F:peptidyl-prolyl cis-trans isomerase activity"/>
    <property type="evidence" value="ECO:0007669"/>
    <property type="project" value="UniProtKB-EC"/>
</dbReference>
<reference evidence="8" key="1">
    <citation type="submission" date="2023-08" db="EMBL/GenBank/DDBJ databases">
        <authorList>
            <person name="Chen Y."/>
            <person name="Shah S."/>
            <person name="Dougan E. K."/>
            <person name="Thang M."/>
            <person name="Chan C."/>
        </authorList>
    </citation>
    <scope>NUCLEOTIDE SEQUENCE</scope>
</reference>
<dbReference type="Proteomes" id="UP001178507">
    <property type="component" value="Unassembled WGS sequence"/>
</dbReference>
<dbReference type="Pfam" id="PF14559">
    <property type="entry name" value="TPR_19"/>
    <property type="match status" value="1"/>
</dbReference>
<dbReference type="EMBL" id="CAUJNA010000511">
    <property type="protein sequence ID" value="CAJ1378043.1"/>
    <property type="molecule type" value="Genomic_DNA"/>
</dbReference>
<dbReference type="PROSITE" id="PS50005">
    <property type="entry name" value="TPR"/>
    <property type="match status" value="1"/>
</dbReference>
<feature type="region of interest" description="Disordered" evidence="7">
    <location>
        <begin position="14"/>
        <end position="75"/>
    </location>
</feature>
<feature type="compositionally biased region" description="Basic and acidic residues" evidence="7">
    <location>
        <begin position="51"/>
        <end position="75"/>
    </location>
</feature>
<evidence type="ECO:0000313" key="8">
    <source>
        <dbReference type="EMBL" id="CAJ1378043.1"/>
    </source>
</evidence>
<evidence type="ECO:0000256" key="1">
    <source>
        <dbReference type="ARBA" id="ARBA00000971"/>
    </source>
</evidence>
<dbReference type="EC" id="5.2.1.8" evidence="2"/>
<keyword evidence="4" id="KW-0413">Isomerase</keyword>
<comment type="catalytic activity">
    <reaction evidence="1">
        <text>[protein]-peptidylproline (omega=180) = [protein]-peptidylproline (omega=0)</text>
        <dbReference type="Rhea" id="RHEA:16237"/>
        <dbReference type="Rhea" id="RHEA-COMP:10747"/>
        <dbReference type="Rhea" id="RHEA-COMP:10748"/>
        <dbReference type="ChEBI" id="CHEBI:83833"/>
        <dbReference type="ChEBI" id="CHEBI:83834"/>
        <dbReference type="EC" id="5.2.1.8"/>
    </reaction>
</comment>
<keyword evidence="9" id="KW-1185">Reference proteome</keyword>
<evidence type="ECO:0000256" key="5">
    <source>
        <dbReference type="PROSITE-ProRule" id="PRU00339"/>
    </source>
</evidence>
<keyword evidence="6" id="KW-0175">Coiled coil</keyword>
<dbReference type="EMBL" id="CAUJNA010000511">
    <property type="protein sequence ID" value="CAJ1378041.1"/>
    <property type="molecule type" value="Genomic_DNA"/>
</dbReference>
<name>A0AA36MS11_9DINO</name>
<dbReference type="SMART" id="SM00028">
    <property type="entry name" value="TPR"/>
    <property type="match status" value="3"/>
</dbReference>
<evidence type="ECO:0000313" key="9">
    <source>
        <dbReference type="Proteomes" id="UP001178507"/>
    </source>
</evidence>
<evidence type="ECO:0000256" key="6">
    <source>
        <dbReference type="SAM" id="Coils"/>
    </source>
</evidence>
<dbReference type="PANTHER" id="PTHR46512:SF9">
    <property type="entry name" value="PEPTIDYLPROLYL ISOMERASE"/>
    <property type="match status" value="1"/>
</dbReference>